<dbReference type="PANTHER" id="PTHR47129:SF1">
    <property type="entry name" value="NMRA-LIKE DOMAIN-CONTAINING PROTEIN"/>
    <property type="match status" value="1"/>
</dbReference>
<keyword evidence="1" id="KW-1133">Transmembrane helix</keyword>
<keyword evidence="1" id="KW-0812">Transmembrane</keyword>
<keyword evidence="1" id="KW-0472">Membrane</keyword>
<protein>
    <submittedName>
        <fullName evidence="3">NAD(P)-binding protein</fullName>
    </submittedName>
</protein>
<reference evidence="3 4" key="1">
    <citation type="journal article" date="2016" name="Mol. Biol. Evol.">
        <title>Comparative Genomics of Early-Diverging Mushroom-Forming Fungi Provides Insights into the Origins of Lignocellulose Decay Capabilities.</title>
        <authorList>
            <person name="Nagy L.G."/>
            <person name="Riley R."/>
            <person name="Tritt A."/>
            <person name="Adam C."/>
            <person name="Daum C."/>
            <person name="Floudas D."/>
            <person name="Sun H."/>
            <person name="Yadav J.S."/>
            <person name="Pangilinan J."/>
            <person name="Larsson K.H."/>
            <person name="Matsuura K."/>
            <person name="Barry K."/>
            <person name="Labutti K."/>
            <person name="Kuo R."/>
            <person name="Ohm R.A."/>
            <person name="Bhattacharya S.S."/>
            <person name="Shirouzu T."/>
            <person name="Yoshinaga Y."/>
            <person name="Martin F.M."/>
            <person name="Grigoriev I.V."/>
            <person name="Hibbett D.S."/>
        </authorList>
    </citation>
    <scope>NUCLEOTIDE SEQUENCE [LARGE SCALE GENOMIC DNA]</scope>
    <source>
        <strain evidence="3 4">HHB14362 ss-1</strain>
    </source>
</reference>
<dbReference type="SUPFAM" id="SSF51735">
    <property type="entry name" value="NAD(P)-binding Rossmann-fold domains"/>
    <property type="match status" value="1"/>
</dbReference>
<evidence type="ECO:0000313" key="4">
    <source>
        <dbReference type="Proteomes" id="UP000076761"/>
    </source>
</evidence>
<dbReference type="InterPro" id="IPR036291">
    <property type="entry name" value="NAD(P)-bd_dom_sf"/>
</dbReference>
<feature type="domain" description="NAD(P)-binding" evidence="2">
    <location>
        <begin position="49"/>
        <end position="190"/>
    </location>
</feature>
<evidence type="ECO:0000259" key="2">
    <source>
        <dbReference type="Pfam" id="PF13460"/>
    </source>
</evidence>
<dbReference type="EMBL" id="KV425553">
    <property type="protein sequence ID" value="KZT29617.1"/>
    <property type="molecule type" value="Genomic_DNA"/>
</dbReference>
<dbReference type="STRING" id="1314782.A0A165VFU9"/>
<name>A0A165VFU9_9AGAM</name>
<evidence type="ECO:0000256" key="1">
    <source>
        <dbReference type="SAM" id="Phobius"/>
    </source>
</evidence>
<dbReference type="Gene3D" id="3.40.50.720">
    <property type="entry name" value="NAD(P)-binding Rossmann-like Domain"/>
    <property type="match status" value="1"/>
</dbReference>
<feature type="transmembrane region" description="Helical" evidence="1">
    <location>
        <begin position="12"/>
        <end position="36"/>
    </location>
</feature>
<organism evidence="3 4">
    <name type="scientific">Neolentinus lepideus HHB14362 ss-1</name>
    <dbReference type="NCBI Taxonomy" id="1314782"/>
    <lineage>
        <taxon>Eukaryota</taxon>
        <taxon>Fungi</taxon>
        <taxon>Dikarya</taxon>
        <taxon>Basidiomycota</taxon>
        <taxon>Agaricomycotina</taxon>
        <taxon>Agaricomycetes</taxon>
        <taxon>Gloeophyllales</taxon>
        <taxon>Gloeophyllaceae</taxon>
        <taxon>Neolentinus</taxon>
    </lineage>
</organism>
<gene>
    <name evidence="3" type="ORF">NEOLEDRAFT_1144753</name>
</gene>
<dbReference type="OrthoDB" id="419598at2759"/>
<dbReference type="InterPro" id="IPR016040">
    <property type="entry name" value="NAD(P)-bd_dom"/>
</dbReference>
<dbReference type="Pfam" id="PF13460">
    <property type="entry name" value="NAD_binding_10"/>
    <property type="match status" value="1"/>
</dbReference>
<evidence type="ECO:0000313" key="3">
    <source>
        <dbReference type="EMBL" id="KZT29617.1"/>
    </source>
</evidence>
<dbReference type="Gene3D" id="3.90.25.10">
    <property type="entry name" value="UDP-galactose 4-epimerase, domain 1"/>
    <property type="match status" value="1"/>
</dbReference>
<accession>A0A165VFU9</accession>
<sequence>MAQYWRHGCSPRILFVLLIVQWIANLFVSHSFVWLLRKLTPDQMIVLTGATGGLGSQVLKYLLTLVPPSDITVSLHNPAGLDPSVASTGITVRKGDYAVPTSLDAAFAGADKLLLVSYPSVAHELRVKHHVNAIEAAKRAGVKHVYYTSLAFGYGTKPESCAAVMQAHLDTEAYLRKSGLKYTIIREGLYNESYPLYFGFFDPAKDTDVYVPGDGPIAWASRTDLGEGTARLLALPPSDTRFDNTTLLLSGPASNLLTLAQLSSLISTILGREITLHIISRDEYVKKHLDESGKIARLTEDYLGKWATTFEAMGRGETGIVDPTLQELLGRPLKTMEESLREALNASRDKHLDLYATAQY</sequence>
<keyword evidence="4" id="KW-1185">Reference proteome</keyword>
<dbReference type="InterPro" id="IPR052718">
    <property type="entry name" value="NmrA-type_oxidoreductase"/>
</dbReference>
<proteinExistence type="predicted"/>
<dbReference type="AlphaFoldDB" id="A0A165VFU9"/>
<dbReference type="InParanoid" id="A0A165VFU9"/>
<dbReference type="PANTHER" id="PTHR47129">
    <property type="entry name" value="QUINONE OXIDOREDUCTASE 2"/>
    <property type="match status" value="1"/>
</dbReference>
<dbReference type="Proteomes" id="UP000076761">
    <property type="component" value="Unassembled WGS sequence"/>
</dbReference>